<keyword evidence="5" id="KW-1185">Reference proteome</keyword>
<feature type="domain" description="Fe2OG dioxygenase" evidence="3">
    <location>
        <begin position="190"/>
        <end position="324"/>
    </location>
</feature>
<evidence type="ECO:0000256" key="1">
    <source>
        <dbReference type="ARBA" id="ARBA00008056"/>
    </source>
</evidence>
<organism evidence="4 5">
    <name type="scientific">Fonsecaea erecta</name>
    <dbReference type="NCBI Taxonomy" id="1367422"/>
    <lineage>
        <taxon>Eukaryota</taxon>
        <taxon>Fungi</taxon>
        <taxon>Dikarya</taxon>
        <taxon>Ascomycota</taxon>
        <taxon>Pezizomycotina</taxon>
        <taxon>Eurotiomycetes</taxon>
        <taxon>Chaetothyriomycetidae</taxon>
        <taxon>Chaetothyriales</taxon>
        <taxon>Herpotrichiellaceae</taxon>
        <taxon>Fonsecaea</taxon>
    </lineage>
</organism>
<dbReference type="PANTHER" id="PTHR47990">
    <property type="entry name" value="2-OXOGLUTARATE (2OG) AND FE(II)-DEPENDENT OXYGENASE SUPERFAMILY PROTEIN-RELATED"/>
    <property type="match status" value="1"/>
</dbReference>
<dbReference type="RefSeq" id="XP_018697142.1">
    <property type="nucleotide sequence ID" value="XM_018834518.1"/>
</dbReference>
<gene>
    <name evidence="4" type="ORF">AYL99_03002</name>
</gene>
<keyword evidence="2" id="KW-0479">Metal-binding</keyword>
<keyword evidence="2" id="KW-0408">Iron</keyword>
<dbReference type="InterPro" id="IPR026992">
    <property type="entry name" value="DIOX_N"/>
</dbReference>
<comment type="similarity">
    <text evidence="1 2">Belongs to the iron/ascorbate-dependent oxidoreductase family.</text>
</comment>
<dbReference type="Gene3D" id="2.60.120.330">
    <property type="entry name" value="B-lactam Antibiotic, Isopenicillin N Synthase, Chain"/>
    <property type="match status" value="1"/>
</dbReference>
<dbReference type="InterPro" id="IPR044861">
    <property type="entry name" value="IPNS-like_FE2OG_OXY"/>
</dbReference>
<dbReference type="PROSITE" id="PS51471">
    <property type="entry name" value="FE2OG_OXY"/>
    <property type="match status" value="1"/>
</dbReference>
<dbReference type="Pfam" id="PF14226">
    <property type="entry name" value="DIOX_N"/>
    <property type="match status" value="1"/>
</dbReference>
<evidence type="ECO:0000259" key="3">
    <source>
        <dbReference type="PROSITE" id="PS51471"/>
    </source>
</evidence>
<accession>A0A178ZXP9</accession>
<reference evidence="4 5" key="1">
    <citation type="submission" date="2016-04" db="EMBL/GenBank/DDBJ databases">
        <title>Draft genome of Fonsecaea erecta CBS 125763.</title>
        <authorList>
            <person name="Weiss V.A."/>
            <person name="Vicente V.A."/>
            <person name="Raittz R.T."/>
            <person name="Moreno L.F."/>
            <person name="De Souza E.M."/>
            <person name="Pedrosa F.O."/>
            <person name="Steffens M.B."/>
            <person name="Faoro H."/>
            <person name="Tadra-Sfeir M.Z."/>
            <person name="Najafzadeh M.J."/>
            <person name="Felipe M.S."/>
            <person name="Teixeira M."/>
            <person name="Sun J."/>
            <person name="Xi L."/>
            <person name="Gomes R."/>
            <person name="De Azevedo C.M."/>
            <person name="Salgado C.G."/>
            <person name="Da Silva M.B."/>
            <person name="Nascimento M.F."/>
            <person name="Queiroz-Telles F."/>
            <person name="Attili D.S."/>
            <person name="Gorbushina A."/>
        </authorList>
    </citation>
    <scope>NUCLEOTIDE SEQUENCE [LARGE SCALE GENOMIC DNA]</scope>
    <source>
        <strain evidence="4 5">CBS 125763</strain>
    </source>
</reference>
<dbReference type="GO" id="GO:0044283">
    <property type="term" value="P:small molecule biosynthetic process"/>
    <property type="evidence" value="ECO:0007669"/>
    <property type="project" value="UniProtKB-ARBA"/>
</dbReference>
<sequence length="371" mass="41990">MAQPSVLSEKFDIPVLDFSAWRSESSTPEDRLRIARALVAACRRVGFVYIVNHALPAELLEEAFEWTRKLFALDMEKKMLAPHPDGAKVHRGYSWPGLEKVSQTISEKEDPELVSLLRKTTDLKESYEIGSEENTGQPNVWLPEDVLPGFRAFTTRFYWECSEVARSILSAIALGLDLDEDFLLRFHSGHNNQLRLLHYPPVKAASLASAAVARMPAHTDWGSVTLLFQDDCGGLEVENPHNPGHFMTATPIKNAIVMNVGDLLMRWCNGKKDRLKREKIFDKTMIDYLKSTLHRVTLPPEQDRYTGSEQLTRRRYSIPYFVSPDSDSLIECLPACTDASHPVKYAPVKQEAYRLLRAKAQYQTRAAAVTA</sequence>
<protein>
    <recommendedName>
        <fullName evidence="3">Fe2OG dioxygenase domain-containing protein</fullName>
    </recommendedName>
</protein>
<dbReference type="AlphaFoldDB" id="A0A178ZXP9"/>
<dbReference type="STRING" id="1367422.A0A178ZXP9"/>
<evidence type="ECO:0000313" key="4">
    <source>
        <dbReference type="EMBL" id="OAP63775.1"/>
    </source>
</evidence>
<dbReference type="PRINTS" id="PR00682">
    <property type="entry name" value="IPNSYNTHASE"/>
</dbReference>
<name>A0A178ZXP9_9EURO</name>
<proteinExistence type="inferred from homology"/>
<dbReference type="SUPFAM" id="SSF51197">
    <property type="entry name" value="Clavaminate synthase-like"/>
    <property type="match status" value="1"/>
</dbReference>
<comment type="caution">
    <text evidence="4">The sequence shown here is derived from an EMBL/GenBank/DDBJ whole genome shotgun (WGS) entry which is preliminary data.</text>
</comment>
<dbReference type="InterPro" id="IPR005123">
    <property type="entry name" value="Oxoglu/Fe-dep_dioxygenase_dom"/>
</dbReference>
<dbReference type="Proteomes" id="UP000078343">
    <property type="component" value="Unassembled WGS sequence"/>
</dbReference>
<dbReference type="GO" id="GO:0046872">
    <property type="term" value="F:metal ion binding"/>
    <property type="evidence" value="ECO:0007669"/>
    <property type="project" value="UniProtKB-KW"/>
</dbReference>
<dbReference type="GeneID" id="30007172"/>
<dbReference type="Pfam" id="PF03171">
    <property type="entry name" value="2OG-FeII_Oxy"/>
    <property type="match status" value="1"/>
</dbReference>
<evidence type="ECO:0000313" key="5">
    <source>
        <dbReference type="Proteomes" id="UP000078343"/>
    </source>
</evidence>
<evidence type="ECO:0000256" key="2">
    <source>
        <dbReference type="RuleBase" id="RU003682"/>
    </source>
</evidence>
<keyword evidence="2" id="KW-0560">Oxidoreductase</keyword>
<dbReference type="EMBL" id="LVYI01000002">
    <property type="protein sequence ID" value="OAP63775.1"/>
    <property type="molecule type" value="Genomic_DNA"/>
</dbReference>
<dbReference type="InterPro" id="IPR027443">
    <property type="entry name" value="IPNS-like_sf"/>
</dbReference>
<dbReference type="InterPro" id="IPR050231">
    <property type="entry name" value="Iron_ascorbate_oxido_reductase"/>
</dbReference>
<dbReference type="OrthoDB" id="288590at2759"/>
<dbReference type="GO" id="GO:0016491">
    <property type="term" value="F:oxidoreductase activity"/>
    <property type="evidence" value="ECO:0007669"/>
    <property type="project" value="UniProtKB-KW"/>
</dbReference>